<dbReference type="EMBL" id="JBJQND010000006">
    <property type="protein sequence ID" value="KAL3874270.1"/>
    <property type="molecule type" value="Genomic_DNA"/>
</dbReference>
<reference evidence="1 2" key="1">
    <citation type="submission" date="2024-11" db="EMBL/GenBank/DDBJ databases">
        <title>Chromosome-level genome assembly of the freshwater bivalve Anodonta woodiana.</title>
        <authorList>
            <person name="Chen X."/>
        </authorList>
    </citation>
    <scope>NUCLEOTIDE SEQUENCE [LARGE SCALE GENOMIC DNA]</scope>
    <source>
        <strain evidence="1">MN2024</strain>
        <tissue evidence="1">Gills</tissue>
    </source>
</reference>
<protein>
    <submittedName>
        <fullName evidence="1">Uncharacterized protein</fullName>
    </submittedName>
</protein>
<evidence type="ECO:0000313" key="2">
    <source>
        <dbReference type="Proteomes" id="UP001634394"/>
    </source>
</evidence>
<name>A0ABD3WP66_SINWO</name>
<proteinExistence type="predicted"/>
<dbReference type="AlphaFoldDB" id="A0ABD3WP66"/>
<sequence>MMQPVLEMRQKLNTVIVGEEPVAFDVTIFATHQLYANLQQLQPEVKSFTSPLVELIGTSCVSLTDQSPQVMPDDFQVVDGLVSTLGKDGQESSEKFVLIISEAMNHICERCRRYSSESASCPCQRCLSAMATRYS</sequence>
<dbReference type="Proteomes" id="UP001634394">
    <property type="component" value="Unassembled WGS sequence"/>
</dbReference>
<keyword evidence="2" id="KW-1185">Reference proteome</keyword>
<evidence type="ECO:0000313" key="1">
    <source>
        <dbReference type="EMBL" id="KAL3874270.1"/>
    </source>
</evidence>
<organism evidence="1 2">
    <name type="scientific">Sinanodonta woodiana</name>
    <name type="common">Chinese pond mussel</name>
    <name type="synonym">Anodonta woodiana</name>
    <dbReference type="NCBI Taxonomy" id="1069815"/>
    <lineage>
        <taxon>Eukaryota</taxon>
        <taxon>Metazoa</taxon>
        <taxon>Spiralia</taxon>
        <taxon>Lophotrochozoa</taxon>
        <taxon>Mollusca</taxon>
        <taxon>Bivalvia</taxon>
        <taxon>Autobranchia</taxon>
        <taxon>Heteroconchia</taxon>
        <taxon>Palaeoheterodonta</taxon>
        <taxon>Unionida</taxon>
        <taxon>Unionoidea</taxon>
        <taxon>Unionidae</taxon>
        <taxon>Unioninae</taxon>
        <taxon>Sinanodonta</taxon>
    </lineage>
</organism>
<gene>
    <name evidence="1" type="ORF">ACJMK2_037310</name>
</gene>
<accession>A0ABD3WP66</accession>
<dbReference type="Gene3D" id="1.10.730.20">
    <property type="match status" value="1"/>
</dbReference>
<comment type="caution">
    <text evidence="1">The sequence shown here is derived from an EMBL/GenBank/DDBJ whole genome shotgun (WGS) entry which is preliminary data.</text>
</comment>